<dbReference type="EMBL" id="CP001291">
    <property type="protein sequence ID" value="ACK68493.1"/>
    <property type="molecule type" value="Genomic_DNA"/>
</dbReference>
<organism evidence="2 3">
    <name type="scientific">Gloeothece citriformis (strain PCC 7424)</name>
    <name type="common">Cyanothece sp. (strain PCC 7424)</name>
    <dbReference type="NCBI Taxonomy" id="65393"/>
    <lineage>
        <taxon>Bacteria</taxon>
        <taxon>Bacillati</taxon>
        <taxon>Cyanobacteriota</taxon>
        <taxon>Cyanophyceae</taxon>
        <taxon>Oscillatoriophycideae</taxon>
        <taxon>Chroococcales</taxon>
        <taxon>Aphanothecaceae</taxon>
        <taxon>Gloeothece</taxon>
        <taxon>Gloeothece citriformis</taxon>
    </lineage>
</organism>
<protein>
    <recommendedName>
        <fullName evidence="4">Glycosyltransferase RgtA/B/C/D-like domain-containing protein</fullName>
    </recommendedName>
</protein>
<dbReference type="KEGG" id="cyc:PCC7424_0019"/>
<dbReference type="Proteomes" id="UP000002384">
    <property type="component" value="Chromosome"/>
</dbReference>
<evidence type="ECO:0008006" key="4">
    <source>
        <dbReference type="Google" id="ProtNLM"/>
    </source>
</evidence>
<feature type="transmembrane region" description="Helical" evidence="1">
    <location>
        <begin position="389"/>
        <end position="407"/>
    </location>
</feature>
<accession>B7K805</accession>
<feature type="transmembrane region" description="Helical" evidence="1">
    <location>
        <begin position="63"/>
        <end position="82"/>
    </location>
</feature>
<dbReference type="OrthoDB" id="1814621at2"/>
<dbReference type="HOGENOM" id="CLU_031358_1_0_3"/>
<dbReference type="RefSeq" id="WP_012597444.1">
    <property type="nucleotide sequence ID" value="NC_011729.1"/>
</dbReference>
<feature type="transmembrane region" description="Helical" evidence="1">
    <location>
        <begin position="216"/>
        <end position="238"/>
    </location>
</feature>
<proteinExistence type="predicted"/>
<keyword evidence="1" id="KW-0812">Transmembrane</keyword>
<evidence type="ECO:0000313" key="2">
    <source>
        <dbReference type="EMBL" id="ACK68493.1"/>
    </source>
</evidence>
<feature type="transmembrane region" description="Helical" evidence="1">
    <location>
        <begin position="122"/>
        <end position="142"/>
    </location>
</feature>
<keyword evidence="3" id="KW-1185">Reference proteome</keyword>
<feature type="transmembrane region" description="Helical" evidence="1">
    <location>
        <begin position="148"/>
        <end position="166"/>
    </location>
</feature>
<dbReference type="AlphaFoldDB" id="B7K805"/>
<name>B7K805_GLOC7</name>
<feature type="transmembrane region" description="Helical" evidence="1">
    <location>
        <begin position="178"/>
        <end position="204"/>
    </location>
</feature>
<feature type="transmembrane region" description="Helical" evidence="1">
    <location>
        <begin position="361"/>
        <end position="383"/>
    </location>
</feature>
<sequence>MKTLNFKTIPTPVLLALGYFLLGGVLCVILGQDISWDLRNYHFYNPYMFLTGRMKYDILPSQIQTFFSPFMDIPFFVAIYYLKIPPIIVGFVSGGIHGLNLWFVHYILYFSLINVTYKYKHLLSFLAALTSSWGAGYISVLGTTIGDSTNSLFVLGSLLIIIYNLSKNSSLKLKDIALAGLVMGLGVGLKFTVAIYGIGLMVAINFLKNSGKEKFWNLLVLGSSMFSGFLISVGYWMYLMWTNFSNPLFPFFNKIFQSPYIETESNLKDLRFLPRNIWQSLFYPFHFWQDPPLVAEVPFREFRFAIAYLLIVGLIAVCLYKLFSRQKLQPETEIINPDSFSIMIPFYTASYLIWQTQFSIYRYLISIELLTPVLIVLIIGYVYPFKKQLMFISIAIFVFIIATVKPLDWWRMGWDSNYFGIDSNSLTRYENSTIVMWGDEPTSYLVPHFPQTTRFVRIKGNAGLSENTLMRKNAENYLNNAPSESLYFLERDKQDRTDEKAQDLADFNLTLDSNNCSQLLTRIEGENYYLCSLKKLN</sequence>
<feature type="transmembrane region" description="Helical" evidence="1">
    <location>
        <begin position="88"/>
        <end position="110"/>
    </location>
</feature>
<dbReference type="eggNOG" id="ENOG5030CE8">
    <property type="taxonomic scope" value="Bacteria"/>
</dbReference>
<feature type="transmembrane region" description="Helical" evidence="1">
    <location>
        <begin position="12"/>
        <end position="31"/>
    </location>
</feature>
<evidence type="ECO:0000256" key="1">
    <source>
        <dbReference type="SAM" id="Phobius"/>
    </source>
</evidence>
<reference evidence="3" key="1">
    <citation type="journal article" date="2011" name="MBio">
        <title>Novel metabolic attributes of the genus Cyanothece, comprising a group of unicellular nitrogen-fixing Cyanobacteria.</title>
        <authorList>
            <person name="Bandyopadhyay A."/>
            <person name="Elvitigala T."/>
            <person name="Welsh E."/>
            <person name="Stockel J."/>
            <person name="Liberton M."/>
            <person name="Min H."/>
            <person name="Sherman L.A."/>
            <person name="Pakrasi H.B."/>
        </authorList>
    </citation>
    <scope>NUCLEOTIDE SEQUENCE [LARGE SCALE GENOMIC DNA]</scope>
    <source>
        <strain evidence="3">PCC 7424</strain>
    </source>
</reference>
<gene>
    <name evidence="2" type="ordered locus">PCC7424_0019</name>
</gene>
<dbReference type="STRING" id="65393.PCC7424_0019"/>
<feature type="transmembrane region" description="Helical" evidence="1">
    <location>
        <begin position="305"/>
        <end position="323"/>
    </location>
</feature>
<evidence type="ECO:0000313" key="3">
    <source>
        <dbReference type="Proteomes" id="UP000002384"/>
    </source>
</evidence>
<keyword evidence="1" id="KW-1133">Transmembrane helix</keyword>
<keyword evidence="1" id="KW-0472">Membrane</keyword>